<dbReference type="EMBL" id="KQ430964">
    <property type="protein sequence ID" value="KOF63415.1"/>
    <property type="molecule type" value="Genomic_DNA"/>
</dbReference>
<reference evidence="1" key="1">
    <citation type="submission" date="2015-07" db="EMBL/GenBank/DDBJ databases">
        <title>MeaNS - Measles Nucleotide Surveillance Program.</title>
        <authorList>
            <person name="Tran T."/>
            <person name="Druce J."/>
        </authorList>
    </citation>
    <scope>NUCLEOTIDE SEQUENCE</scope>
    <source>
        <strain evidence="1">UCB-OBI-ISO-001</strain>
        <tissue evidence="1">Gonad</tissue>
    </source>
</reference>
<accession>A0A0L8FIA7</accession>
<organism evidence="1">
    <name type="scientific">Octopus bimaculoides</name>
    <name type="common">California two-spotted octopus</name>
    <dbReference type="NCBI Taxonomy" id="37653"/>
    <lineage>
        <taxon>Eukaryota</taxon>
        <taxon>Metazoa</taxon>
        <taxon>Spiralia</taxon>
        <taxon>Lophotrochozoa</taxon>
        <taxon>Mollusca</taxon>
        <taxon>Cephalopoda</taxon>
        <taxon>Coleoidea</taxon>
        <taxon>Octopodiformes</taxon>
        <taxon>Octopoda</taxon>
        <taxon>Incirrata</taxon>
        <taxon>Octopodidae</taxon>
        <taxon>Octopus</taxon>
    </lineage>
</organism>
<dbReference type="AlphaFoldDB" id="A0A0L8FIA7"/>
<protein>
    <submittedName>
        <fullName evidence="1">Uncharacterized protein</fullName>
    </submittedName>
</protein>
<gene>
    <name evidence="1" type="ORF">OCBIM_22019106mg</name>
</gene>
<name>A0A0L8FIA7_OCTBM</name>
<evidence type="ECO:0000313" key="1">
    <source>
        <dbReference type="EMBL" id="KOF63415.1"/>
    </source>
</evidence>
<proteinExistence type="predicted"/>
<sequence length="67" mass="7803">MMMMIYGISSLQKGTNLTLFHLTCFVKTLQQGLNYTVFPFCYKFVRSLCLSKKLMLNIDILMPEIET</sequence>